<dbReference type="SUPFAM" id="SSF47686">
    <property type="entry name" value="Anaphylotoxins (complement system)"/>
    <property type="match status" value="1"/>
</dbReference>
<dbReference type="InterPro" id="IPR001134">
    <property type="entry name" value="Netrin_domain"/>
</dbReference>
<evidence type="ECO:0000256" key="2">
    <source>
        <dbReference type="ARBA" id="ARBA00022525"/>
    </source>
</evidence>
<dbReference type="Gene3D" id="2.60.40.690">
    <property type="entry name" value="Alpha-macroglobulin, receptor-binding domain"/>
    <property type="match status" value="1"/>
</dbReference>
<dbReference type="Gene3D" id="2.40.50.120">
    <property type="match status" value="1"/>
</dbReference>
<dbReference type="SMART" id="SM00643">
    <property type="entry name" value="C345C"/>
    <property type="match status" value="1"/>
</dbReference>
<evidence type="ECO:0000256" key="1">
    <source>
        <dbReference type="ARBA" id="ARBA00004613"/>
    </source>
</evidence>
<evidence type="ECO:0000256" key="4">
    <source>
        <dbReference type="ARBA" id="ARBA00023157"/>
    </source>
</evidence>
<dbReference type="SUPFAM" id="SSF50242">
    <property type="entry name" value="TIMP-like"/>
    <property type="match status" value="1"/>
</dbReference>
<dbReference type="SMART" id="SM01419">
    <property type="entry name" value="Thiol-ester_cl"/>
    <property type="match status" value="1"/>
</dbReference>
<dbReference type="InterPro" id="IPR001599">
    <property type="entry name" value="Macroglobln_a2"/>
</dbReference>
<dbReference type="SMART" id="SM01359">
    <property type="entry name" value="A2M_N_2"/>
    <property type="match status" value="1"/>
</dbReference>
<feature type="chain" id="PRO_5046491320" description="Complement C4 gamma chain" evidence="5">
    <location>
        <begin position="35"/>
        <end position="1701"/>
    </location>
</feature>
<evidence type="ECO:0000313" key="9">
    <source>
        <dbReference type="Proteomes" id="UP001162483"/>
    </source>
</evidence>
<sequence length="1701" mass="191402">MPSSLPSSVHHCTMGPSPLLLCLLWAAMVSVTVAQTPKFLVAAPRLLHVGVKEDVWVQMEWKKEDKAPNDVAVEMYLRNQKTFDECSERYRLTLQARDNHIKKQTIELTPRRASTCKLDERRGSRYVQLVMTSAILGAKPNVVSIPISYKRGYIFIQTDKSVYTPKEFVNIRVFTLDHMMRPTKETITSTVTNAEGLQVSKIQKISQNSVATDKLQIPDISTTGVWKISAYFTAAPESNFTTEFEVKNYVLPNFEVKIIPEVPYFQINKAHLRIKVEARFVYGEPVNGVVHVVHVRVGIIDQTGKKMMLQGLEQQVKMEDGEGTVQISKDDILKKTAQPAENLVGSTFYIAATVLEKASGTLEEKELTSVKFVTSPYNIDLSKTKKYYTPGTPTQIVVEVTYTDGTLARGVPVKLLKQNTQLSSFLSDEDGKAVFQINTEAKEKSLDLTIRAEGSDGRQEERIHLTSYTSKTNSFLHMNVPSQVLSPGESIKVTLKVVTPQSGSVRRIYYMVLNKGQILELKSIEKSEFIVFSVPVSTKLIPSFRIIAYYYLDSETVANSVWVDVSDVCEGKLQVRTDVADSILPGTSFMLTMETDELTSVSLSAVDTAVYLLNSKNKLTPGKVFKAMNDYDLGCSPGGGRDFNSVFMDSGVAFVSSSGYSDLAGFGCRVSQRKKRSIDFNALTKQKADKFSSPDLKKCCHNGMALLPPRMDRDCGKRSKRVASNDCRNAFLECCQYAEDLRKKITIEKRKKNTIGRTQVNDQEEDDFADENDVQVRSNFLESCLWRTVEVNKKHTEWVPVPDSITTWEIQAVGMSAGKGFCVADPVKVKVYKPFHIHLRVPSTVKRFEQIELRPVLYNFQEVEMKVKVFVEKTEGVCTPSTPEGGAVEQIVTLASRSALSIPFSVVPIGKENLAVTVKALGPLGISDAVLKVLHIVREGVPVVEEKTYVLDPKDSSRRVLRIEDNLPANVIPDADFRSSVKITMDNPINTINNSLSSDGVSKLIRVPYGCAEQTMISTAPGVYAMRYLDQTDKWLTLPPDRKDQGLENMRNGYSRILQYRKPDGSYGAWLHRPSSTWLTSFVVKVMSLCRKYIDVDVEEIRQSVTYLTSKQMSTGAFQETTPVIHQDMMGGVTGKNAEVSLTAYVLIALHYSEEALAEDDTKAKSSISKAIDYLRTSLDSLSEPYPLAITAYALALTSADSILKGNAYKKMMSKAQGGSKQGELYLGPEGTALAVETTSYALLAALLHKDLPNAKAMYTWLSEQQNYGGGFKSTQDTVMALEALSEYWIQTSNEDRNELHLEIQSLERSEIKKDIILHNDDAIQEELKSIGKKFTVKVSGKGTGILTVLKRYNIMKVEESDCSQLGLEVEVSGDEVVEQLDYNYDYDYEEDQMADEPLQNIHWHDLRSRARREVSQPKEKQVKVVYSIWLWRKAKDRATGMAIVDITMLSGFEPSTQDLNKLKDGEERYISHYEIHGGRLLMYFDKVTSRRELVTFEAFQTVKVSPLQPASAVLYDFYEPGNQCRVFYSAPSRTTFISTLCSGEVCQCAEGPCPTLKRTLSMEEKNERQEFACYFPRVKYGYHVKVLEMKPEDAFIVYKVQIIEVLQKSADETLEAGDIRYFYQRASCKMRIDTGTKEYLIMGQDGETRDEENRLRYILENNSWVEDLASPQACKATRNRNKCIDMNNFINDYRDNGCKV</sequence>
<dbReference type="EMBL" id="CATNWA010016336">
    <property type="protein sequence ID" value="CAI9591799.1"/>
    <property type="molecule type" value="Genomic_DNA"/>
</dbReference>
<name>A0ABN9F5M2_9NEOB</name>
<dbReference type="InterPro" id="IPR009048">
    <property type="entry name" value="A-macroglobulin_rcpt-bd"/>
</dbReference>
<keyword evidence="9" id="KW-1185">Reference proteome</keyword>
<dbReference type="Pfam" id="PF01835">
    <property type="entry name" value="MG2"/>
    <property type="match status" value="1"/>
</dbReference>
<gene>
    <name evidence="8" type="ORF">SPARVUS_LOCUS11272433</name>
</gene>
<dbReference type="Pfam" id="PF22661">
    <property type="entry name" value="CO4A-B_CUB_C"/>
    <property type="match status" value="1"/>
</dbReference>
<dbReference type="SMART" id="SM01361">
    <property type="entry name" value="A2M_recep"/>
    <property type="match status" value="1"/>
</dbReference>
<dbReference type="Pfam" id="PF01759">
    <property type="entry name" value="NTR"/>
    <property type="match status" value="1"/>
</dbReference>
<dbReference type="Gene3D" id="2.60.40.1930">
    <property type="match status" value="3"/>
</dbReference>
<dbReference type="SUPFAM" id="SSF49410">
    <property type="entry name" value="Alpha-macroglobulin receptor domain"/>
    <property type="match status" value="1"/>
</dbReference>
<accession>A0ABN9F5M2</accession>
<dbReference type="Gene3D" id="1.50.10.20">
    <property type="match status" value="1"/>
</dbReference>
<dbReference type="CDD" id="cd00017">
    <property type="entry name" value="ANATO"/>
    <property type="match status" value="1"/>
</dbReference>
<dbReference type="PROSITE" id="PS00477">
    <property type="entry name" value="ALPHA_2_MACROGLOBULIN"/>
    <property type="match status" value="1"/>
</dbReference>
<feature type="domain" description="NTR" evidence="7">
    <location>
        <begin position="1554"/>
        <end position="1699"/>
    </location>
</feature>
<dbReference type="SMART" id="SM01360">
    <property type="entry name" value="A2M"/>
    <property type="match status" value="1"/>
</dbReference>
<dbReference type="InterPro" id="IPR041425">
    <property type="entry name" value="C3/4/5_MG1"/>
</dbReference>
<dbReference type="Pfam" id="PF07677">
    <property type="entry name" value="A2M_recep"/>
    <property type="match status" value="1"/>
</dbReference>
<keyword evidence="2" id="KW-0964">Secreted</keyword>
<dbReference type="CDD" id="cd02896">
    <property type="entry name" value="complement_C3_C4_C5"/>
    <property type="match status" value="1"/>
</dbReference>
<evidence type="ECO:0000256" key="3">
    <source>
        <dbReference type="ARBA" id="ARBA00022966"/>
    </source>
</evidence>
<dbReference type="Gene3D" id="1.20.91.20">
    <property type="entry name" value="Anaphylotoxins (complement system)"/>
    <property type="match status" value="1"/>
</dbReference>
<dbReference type="InterPro" id="IPR050473">
    <property type="entry name" value="A2M/Complement_sys"/>
</dbReference>
<comment type="subcellular location">
    <subcellularLocation>
        <location evidence="1">Secreted</location>
    </subcellularLocation>
</comment>
<dbReference type="PROSITE" id="PS50189">
    <property type="entry name" value="NTR"/>
    <property type="match status" value="1"/>
</dbReference>
<evidence type="ECO:0000313" key="8">
    <source>
        <dbReference type="EMBL" id="CAI9591799.1"/>
    </source>
</evidence>
<reference evidence="8" key="1">
    <citation type="submission" date="2023-05" db="EMBL/GenBank/DDBJ databases">
        <authorList>
            <person name="Stuckert A."/>
        </authorList>
    </citation>
    <scope>NUCLEOTIDE SEQUENCE</scope>
</reference>
<keyword evidence="4" id="KW-1015">Disulfide bond</keyword>
<dbReference type="InterPro" id="IPR040839">
    <property type="entry name" value="MG4"/>
</dbReference>
<feature type="signal peptide" evidence="5">
    <location>
        <begin position="1"/>
        <end position="34"/>
    </location>
</feature>
<dbReference type="Pfam" id="PF17791">
    <property type="entry name" value="MG3"/>
    <property type="match status" value="1"/>
</dbReference>
<evidence type="ECO:0000259" key="7">
    <source>
        <dbReference type="PROSITE" id="PS50189"/>
    </source>
</evidence>
<dbReference type="InterPro" id="IPR008930">
    <property type="entry name" value="Terpenoid_cyclase/PrenylTrfase"/>
</dbReference>
<dbReference type="InterPro" id="IPR047565">
    <property type="entry name" value="Alpha-macroglob_thiol-ester_cl"/>
</dbReference>
<evidence type="ECO:0008006" key="10">
    <source>
        <dbReference type="Google" id="ProtNLM"/>
    </source>
</evidence>
<dbReference type="Pfam" id="PF17789">
    <property type="entry name" value="MG4"/>
    <property type="match status" value="1"/>
</dbReference>
<dbReference type="InterPro" id="IPR000020">
    <property type="entry name" value="Anaphylatoxin/fibulin"/>
</dbReference>
<dbReference type="Gene3D" id="2.60.120.1540">
    <property type="match status" value="1"/>
</dbReference>
<dbReference type="Pfam" id="PF07678">
    <property type="entry name" value="TED_complement"/>
    <property type="match status" value="1"/>
</dbReference>
<dbReference type="InterPro" id="IPR018081">
    <property type="entry name" value="Anaphylatoxin_comp_syst"/>
</dbReference>
<dbReference type="InterPro" id="IPR054587">
    <property type="entry name" value="CO4A-B_CUB_C"/>
</dbReference>
<protein>
    <recommendedName>
        <fullName evidence="10">Complement C4 gamma chain</fullName>
    </recommendedName>
</protein>
<dbReference type="Gene3D" id="2.20.130.20">
    <property type="match status" value="1"/>
</dbReference>
<dbReference type="PANTHER" id="PTHR11412:SF86">
    <property type="entry name" value="COMPLEMENT C4-A-RELATED"/>
    <property type="match status" value="1"/>
</dbReference>
<feature type="domain" description="Anaphylatoxin-like" evidence="6">
    <location>
        <begin position="699"/>
        <end position="735"/>
    </location>
</feature>
<dbReference type="Gene3D" id="2.60.40.10">
    <property type="entry name" value="Immunoglobulins"/>
    <property type="match status" value="2"/>
</dbReference>
<dbReference type="InterPro" id="IPR013783">
    <property type="entry name" value="Ig-like_fold"/>
</dbReference>
<comment type="caution">
    <text evidence="8">The sequence shown here is derived from an EMBL/GenBank/DDBJ whole genome shotgun (WGS) entry which is preliminary data.</text>
</comment>
<dbReference type="InterPro" id="IPR036595">
    <property type="entry name" value="A-macroglobulin_rcpt-bd_sf"/>
</dbReference>
<dbReference type="InterPro" id="IPR018933">
    <property type="entry name" value="Netrin_module_non-TIMP"/>
</dbReference>
<dbReference type="PROSITE" id="PS01178">
    <property type="entry name" value="ANAPHYLATOXIN_2"/>
    <property type="match status" value="1"/>
</dbReference>
<dbReference type="Pfam" id="PF17790">
    <property type="entry name" value="MG1"/>
    <property type="match status" value="1"/>
</dbReference>
<dbReference type="Gene3D" id="2.60.40.1940">
    <property type="match status" value="1"/>
</dbReference>
<dbReference type="Gene3D" id="6.20.50.160">
    <property type="match status" value="1"/>
</dbReference>
<dbReference type="InterPro" id="IPR008993">
    <property type="entry name" value="TIMP-like_OB-fold"/>
</dbReference>
<dbReference type="SMART" id="SM00104">
    <property type="entry name" value="ANATO"/>
    <property type="match status" value="1"/>
</dbReference>
<evidence type="ECO:0000256" key="5">
    <source>
        <dbReference type="SAM" id="SignalP"/>
    </source>
</evidence>
<dbReference type="PANTHER" id="PTHR11412">
    <property type="entry name" value="MACROGLOBULIN / COMPLEMENT"/>
    <property type="match status" value="1"/>
</dbReference>
<keyword evidence="3" id="KW-0882">Thioester bond</keyword>
<dbReference type="Pfam" id="PF00207">
    <property type="entry name" value="A2M"/>
    <property type="match status" value="1"/>
</dbReference>
<organism evidence="8 9">
    <name type="scientific">Staurois parvus</name>
    <dbReference type="NCBI Taxonomy" id="386267"/>
    <lineage>
        <taxon>Eukaryota</taxon>
        <taxon>Metazoa</taxon>
        <taxon>Chordata</taxon>
        <taxon>Craniata</taxon>
        <taxon>Vertebrata</taxon>
        <taxon>Euteleostomi</taxon>
        <taxon>Amphibia</taxon>
        <taxon>Batrachia</taxon>
        <taxon>Anura</taxon>
        <taxon>Neobatrachia</taxon>
        <taxon>Ranoidea</taxon>
        <taxon>Ranidae</taxon>
        <taxon>Staurois</taxon>
    </lineage>
</organism>
<dbReference type="Pfam" id="PF01821">
    <property type="entry name" value="ANATO"/>
    <property type="match status" value="1"/>
</dbReference>
<dbReference type="InterPro" id="IPR011625">
    <property type="entry name" value="A2M_N_BRD"/>
</dbReference>
<dbReference type="Pfam" id="PF07703">
    <property type="entry name" value="A2M_BRD"/>
    <property type="match status" value="1"/>
</dbReference>
<keyword evidence="5" id="KW-0732">Signal</keyword>
<evidence type="ECO:0000259" key="6">
    <source>
        <dbReference type="PROSITE" id="PS01178"/>
    </source>
</evidence>
<dbReference type="InterPro" id="IPR019742">
    <property type="entry name" value="MacrogloblnA2_CS"/>
</dbReference>
<dbReference type="Proteomes" id="UP001162483">
    <property type="component" value="Unassembled WGS sequence"/>
</dbReference>
<dbReference type="InterPro" id="IPR041555">
    <property type="entry name" value="MG3"/>
</dbReference>
<proteinExistence type="predicted"/>
<dbReference type="SUPFAM" id="SSF48239">
    <property type="entry name" value="Terpenoid cyclases/Protein prenyltransferases"/>
    <property type="match status" value="1"/>
</dbReference>
<dbReference type="InterPro" id="IPR002890">
    <property type="entry name" value="MG2"/>
</dbReference>
<dbReference type="InterPro" id="IPR011626">
    <property type="entry name" value="Alpha-macroglobulin_TED"/>
</dbReference>